<evidence type="ECO:0000313" key="3">
    <source>
        <dbReference type="EMBL" id="KAK1269781.1"/>
    </source>
</evidence>
<dbReference type="EMBL" id="JAUJYN010000006">
    <property type="protein sequence ID" value="KAK1269781.1"/>
    <property type="molecule type" value="Genomic_DNA"/>
</dbReference>
<dbReference type="InterPro" id="IPR033124">
    <property type="entry name" value="Ser_caboxypep_his_AS"/>
</dbReference>
<dbReference type="PRINTS" id="PR00724">
    <property type="entry name" value="CRBOXYPTASEC"/>
</dbReference>
<accession>A0AAV9B106</accession>
<comment type="caution">
    <text evidence="3">The sequence shown here is derived from an EMBL/GenBank/DDBJ whole genome shotgun (WGS) entry which is preliminary data.</text>
</comment>
<proteinExistence type="inferred from homology"/>
<gene>
    <name evidence="3" type="ORF">QJS04_geneDACA006614</name>
</gene>
<evidence type="ECO:0000256" key="2">
    <source>
        <dbReference type="ARBA" id="ARBA00023180"/>
    </source>
</evidence>
<dbReference type="SUPFAM" id="SSF53474">
    <property type="entry name" value="alpha/beta-Hydrolases"/>
    <property type="match status" value="1"/>
</dbReference>
<keyword evidence="3" id="KW-0378">Hydrolase</keyword>
<dbReference type="AlphaFoldDB" id="A0AAV9B106"/>
<sequence length="309" mass="34711">MFYYFVKSERSPREDPLIVWLTGGPGCSSFMGFAFENGPVIFNVEEYNGSLPNLVNNPNSWTKVANIIYIDAPIGTGYSYSKRLKSYATNDLRSSKEVYQFLIKWFADHPEFLSNSLYIGGDSYSGITVPVLTQEISNGIQGYLLGNPVTDRDFDDQAKIPYCHGMGLIPDEFYELTKRSCNGKYVNPSNEQCAKCIDLVNECVSGINDAQILEPVCFYIAPKPRGDLSGDHDMIVPHISTQSWIKSLGFSIVDDWRPWSVDGQVAGFTRMYSNNLTFATIKGGGHTAPEYRPKECSAMFRRWISENPL</sequence>
<keyword evidence="3" id="KW-0645">Protease</keyword>
<dbReference type="InterPro" id="IPR029058">
    <property type="entry name" value="AB_hydrolase_fold"/>
</dbReference>
<dbReference type="GO" id="GO:0019748">
    <property type="term" value="P:secondary metabolic process"/>
    <property type="evidence" value="ECO:0007669"/>
    <property type="project" value="TreeGrafter"/>
</dbReference>
<reference evidence="3" key="2">
    <citation type="submission" date="2023-06" db="EMBL/GenBank/DDBJ databases">
        <authorList>
            <person name="Ma L."/>
            <person name="Liu K.-W."/>
            <person name="Li Z."/>
            <person name="Hsiao Y.-Y."/>
            <person name="Qi Y."/>
            <person name="Fu T."/>
            <person name="Tang G."/>
            <person name="Zhang D."/>
            <person name="Sun W.-H."/>
            <person name="Liu D.-K."/>
            <person name="Li Y."/>
            <person name="Chen G.-Z."/>
            <person name="Liu X.-D."/>
            <person name="Liao X.-Y."/>
            <person name="Jiang Y.-T."/>
            <person name="Yu X."/>
            <person name="Hao Y."/>
            <person name="Huang J."/>
            <person name="Zhao X.-W."/>
            <person name="Ke S."/>
            <person name="Chen Y.-Y."/>
            <person name="Wu W.-L."/>
            <person name="Hsu J.-L."/>
            <person name="Lin Y.-F."/>
            <person name="Huang M.-D."/>
            <person name="Li C.-Y."/>
            <person name="Huang L."/>
            <person name="Wang Z.-W."/>
            <person name="Zhao X."/>
            <person name="Zhong W.-Y."/>
            <person name="Peng D.-H."/>
            <person name="Ahmad S."/>
            <person name="Lan S."/>
            <person name="Zhang J.-S."/>
            <person name="Tsai W.-C."/>
            <person name="Van De Peer Y."/>
            <person name="Liu Z.-J."/>
        </authorList>
    </citation>
    <scope>NUCLEOTIDE SEQUENCE</scope>
    <source>
        <strain evidence="3">SCP</strain>
        <tissue evidence="3">Leaves</tissue>
    </source>
</reference>
<dbReference type="PANTHER" id="PTHR11802:SF29">
    <property type="entry name" value="SERINE CARBOXYPEPTIDASE-LIKE 19"/>
    <property type="match status" value="1"/>
</dbReference>
<keyword evidence="2" id="KW-0325">Glycoprotein</keyword>
<dbReference type="Gene3D" id="3.40.50.1820">
    <property type="entry name" value="alpha/beta hydrolase"/>
    <property type="match status" value="1"/>
</dbReference>
<dbReference type="FunFam" id="3.40.50.1820:FF:000072">
    <property type="entry name" value="Serine carboxypeptidase-like 19"/>
    <property type="match status" value="1"/>
</dbReference>
<evidence type="ECO:0000256" key="1">
    <source>
        <dbReference type="ARBA" id="ARBA00009431"/>
    </source>
</evidence>
<comment type="similarity">
    <text evidence="1">Belongs to the peptidase S10 family.</text>
</comment>
<dbReference type="PANTHER" id="PTHR11802">
    <property type="entry name" value="SERINE PROTEASE FAMILY S10 SERINE CARBOXYPEPTIDASE"/>
    <property type="match status" value="1"/>
</dbReference>
<name>A0AAV9B106_ACOGR</name>
<dbReference type="Pfam" id="PF00450">
    <property type="entry name" value="Peptidase_S10"/>
    <property type="match status" value="2"/>
</dbReference>
<keyword evidence="4" id="KW-1185">Reference proteome</keyword>
<dbReference type="PROSITE" id="PS00560">
    <property type="entry name" value="CARBOXYPEPT_SER_HIS"/>
    <property type="match status" value="1"/>
</dbReference>
<dbReference type="GO" id="GO:0004185">
    <property type="term" value="F:serine-type carboxypeptidase activity"/>
    <property type="evidence" value="ECO:0007669"/>
    <property type="project" value="InterPro"/>
</dbReference>
<evidence type="ECO:0000313" key="4">
    <source>
        <dbReference type="Proteomes" id="UP001179952"/>
    </source>
</evidence>
<dbReference type="GO" id="GO:0016747">
    <property type="term" value="F:acyltransferase activity, transferring groups other than amino-acyl groups"/>
    <property type="evidence" value="ECO:0007669"/>
    <property type="project" value="TreeGrafter"/>
</dbReference>
<protein>
    <submittedName>
        <fullName evidence="3">Serine carboxypeptidase-like 17</fullName>
    </submittedName>
</protein>
<organism evidence="3 4">
    <name type="scientific">Acorus gramineus</name>
    <name type="common">Dwarf sweet flag</name>
    <dbReference type="NCBI Taxonomy" id="55184"/>
    <lineage>
        <taxon>Eukaryota</taxon>
        <taxon>Viridiplantae</taxon>
        <taxon>Streptophyta</taxon>
        <taxon>Embryophyta</taxon>
        <taxon>Tracheophyta</taxon>
        <taxon>Spermatophyta</taxon>
        <taxon>Magnoliopsida</taxon>
        <taxon>Liliopsida</taxon>
        <taxon>Acoraceae</taxon>
        <taxon>Acorus</taxon>
    </lineage>
</organism>
<dbReference type="Proteomes" id="UP001179952">
    <property type="component" value="Unassembled WGS sequence"/>
</dbReference>
<dbReference type="GO" id="GO:0006508">
    <property type="term" value="P:proteolysis"/>
    <property type="evidence" value="ECO:0007669"/>
    <property type="project" value="InterPro"/>
</dbReference>
<reference evidence="3" key="1">
    <citation type="journal article" date="2023" name="Nat. Commun.">
        <title>Diploid and tetraploid genomes of Acorus and the evolution of monocots.</title>
        <authorList>
            <person name="Ma L."/>
            <person name="Liu K.W."/>
            <person name="Li Z."/>
            <person name="Hsiao Y.Y."/>
            <person name="Qi Y."/>
            <person name="Fu T."/>
            <person name="Tang G.D."/>
            <person name="Zhang D."/>
            <person name="Sun W.H."/>
            <person name="Liu D.K."/>
            <person name="Li Y."/>
            <person name="Chen G.Z."/>
            <person name="Liu X.D."/>
            <person name="Liao X.Y."/>
            <person name="Jiang Y.T."/>
            <person name="Yu X."/>
            <person name="Hao Y."/>
            <person name="Huang J."/>
            <person name="Zhao X.W."/>
            <person name="Ke S."/>
            <person name="Chen Y.Y."/>
            <person name="Wu W.L."/>
            <person name="Hsu J.L."/>
            <person name="Lin Y.F."/>
            <person name="Huang M.D."/>
            <person name="Li C.Y."/>
            <person name="Huang L."/>
            <person name="Wang Z.W."/>
            <person name="Zhao X."/>
            <person name="Zhong W.Y."/>
            <person name="Peng D.H."/>
            <person name="Ahmad S."/>
            <person name="Lan S."/>
            <person name="Zhang J.S."/>
            <person name="Tsai W.C."/>
            <person name="Van de Peer Y."/>
            <person name="Liu Z.J."/>
        </authorList>
    </citation>
    <scope>NUCLEOTIDE SEQUENCE</scope>
    <source>
        <strain evidence="3">SCP</strain>
    </source>
</reference>
<keyword evidence="3" id="KW-0121">Carboxypeptidase</keyword>
<dbReference type="Gene3D" id="3.40.50.11320">
    <property type="match status" value="1"/>
</dbReference>
<dbReference type="InterPro" id="IPR001563">
    <property type="entry name" value="Peptidase_S10"/>
</dbReference>